<reference evidence="1 2" key="1">
    <citation type="journal article" date="2017" name="PLoS Biol.">
        <title>The sea cucumber genome provides insights into morphological evolution and visceral regeneration.</title>
        <authorList>
            <person name="Zhang X."/>
            <person name="Sun L."/>
            <person name="Yuan J."/>
            <person name="Sun Y."/>
            <person name="Gao Y."/>
            <person name="Zhang L."/>
            <person name="Li S."/>
            <person name="Dai H."/>
            <person name="Hamel J.F."/>
            <person name="Liu C."/>
            <person name="Yu Y."/>
            <person name="Liu S."/>
            <person name="Lin W."/>
            <person name="Guo K."/>
            <person name="Jin S."/>
            <person name="Xu P."/>
            <person name="Storey K.B."/>
            <person name="Huan P."/>
            <person name="Zhang T."/>
            <person name="Zhou Y."/>
            <person name="Zhang J."/>
            <person name="Lin C."/>
            <person name="Li X."/>
            <person name="Xing L."/>
            <person name="Huo D."/>
            <person name="Sun M."/>
            <person name="Wang L."/>
            <person name="Mercier A."/>
            <person name="Li F."/>
            <person name="Yang H."/>
            <person name="Xiang J."/>
        </authorList>
    </citation>
    <scope>NUCLEOTIDE SEQUENCE [LARGE SCALE GENOMIC DNA]</scope>
    <source>
        <strain evidence="1">Shaxun</strain>
        <tissue evidence="1">Muscle</tissue>
    </source>
</reference>
<accession>A0A2G8JQG1</accession>
<evidence type="ECO:0000313" key="1">
    <source>
        <dbReference type="EMBL" id="PIK37963.1"/>
    </source>
</evidence>
<gene>
    <name evidence="1" type="ORF">BSL78_25201</name>
</gene>
<sequence length="334" mass="39510">MIQSIESSIDELKGQNRMHFDRNIFQLLVRKTLKNLSKKTEGAIKLPNSLIAKGLIHLCGRAFNEVFKYTEVSDDNYSGYFHQENGIVRKTFRSFIEQRNLEYNLSEVLYYYIEGELRNKFEHVLKNFDYSELTKRLSLPWDVFEYESRDVIEHDWVGSLYYPSMCDIMAWSRDYCDYLLTTDTEKREIDQLRLTVFDDLTKLENSLDRNDSYQDWIGRLLETFDIDSSVRRTYDIYDNPRPLEVSRLLKERIHEWNPREEDDCPALDHSSLKIAAGLSNVCKKTCPMCGMFCDNIMKSHTYILLIYIVLEAWQETYPVLKTGIRGLLFIHPTS</sequence>
<proteinExistence type="predicted"/>
<keyword evidence="2" id="KW-1185">Reference proteome</keyword>
<protein>
    <submittedName>
        <fullName evidence="1">Uncharacterized protein</fullName>
    </submittedName>
</protein>
<dbReference type="EMBL" id="MRZV01001424">
    <property type="protein sequence ID" value="PIK37963.1"/>
    <property type="molecule type" value="Genomic_DNA"/>
</dbReference>
<name>A0A2G8JQG1_STIJA</name>
<dbReference type="Proteomes" id="UP000230750">
    <property type="component" value="Unassembled WGS sequence"/>
</dbReference>
<dbReference type="AlphaFoldDB" id="A0A2G8JQG1"/>
<comment type="caution">
    <text evidence="1">The sequence shown here is derived from an EMBL/GenBank/DDBJ whole genome shotgun (WGS) entry which is preliminary data.</text>
</comment>
<organism evidence="1 2">
    <name type="scientific">Stichopus japonicus</name>
    <name type="common">Sea cucumber</name>
    <dbReference type="NCBI Taxonomy" id="307972"/>
    <lineage>
        <taxon>Eukaryota</taxon>
        <taxon>Metazoa</taxon>
        <taxon>Echinodermata</taxon>
        <taxon>Eleutherozoa</taxon>
        <taxon>Echinozoa</taxon>
        <taxon>Holothuroidea</taxon>
        <taxon>Aspidochirotacea</taxon>
        <taxon>Aspidochirotida</taxon>
        <taxon>Stichopodidae</taxon>
        <taxon>Apostichopus</taxon>
    </lineage>
</organism>
<evidence type="ECO:0000313" key="2">
    <source>
        <dbReference type="Proteomes" id="UP000230750"/>
    </source>
</evidence>